<comment type="caution">
    <text evidence="2">The sequence shown here is derived from an EMBL/GenBank/DDBJ whole genome shotgun (WGS) entry which is preliminary data.</text>
</comment>
<dbReference type="InterPro" id="IPR029058">
    <property type="entry name" value="AB_hydrolase_fold"/>
</dbReference>
<dbReference type="AlphaFoldDB" id="A0A7W9A2W2"/>
<keyword evidence="2" id="KW-0378">Hydrolase</keyword>
<dbReference type="InterPro" id="IPR000073">
    <property type="entry name" value="AB_hydrolase_1"/>
</dbReference>
<dbReference type="PRINTS" id="PR00111">
    <property type="entry name" value="ABHYDROLASE"/>
</dbReference>
<feature type="domain" description="Serine aminopeptidase S33" evidence="1">
    <location>
        <begin position="82"/>
        <end position="318"/>
    </location>
</feature>
<gene>
    <name evidence="2" type="ORF">FHS65_000860</name>
</gene>
<dbReference type="Proteomes" id="UP000548978">
    <property type="component" value="Unassembled WGS sequence"/>
</dbReference>
<dbReference type="SUPFAM" id="SSF53474">
    <property type="entry name" value="alpha/beta-Hydrolases"/>
    <property type="match status" value="1"/>
</dbReference>
<dbReference type="EMBL" id="JACIJB010000002">
    <property type="protein sequence ID" value="MBB5660120.1"/>
    <property type="molecule type" value="Genomic_DNA"/>
</dbReference>
<sequence length="349" mass="37303">MMSTEPSLAAASPKGSGPFETMMRVCAALIGILVLSGCAAPYVQAPLLPPERQMTARMDDTGFVMRDGAVLPYLHWSPGDAEPWAVIVALHGINDSRAAFRLAGPWWAERGIATYAYDQRGFGDAPGRGLWPGDLMADDLDQIVALVRARHPGAVIAVAGESMGGAVAITAFASETPPAADRLILLAPAVWGWSSQPLLYRLSLSAAAWTFGDVALEPPAWAADQVLPSDHLMELIRSGRDPDQTLSTRFDVLYGLVDLMEGAGEGLGDVDVPTLFLYGARDDLVPDRAVRQALQRAGSMPGLRTAYYEDGYHLLNRDLQAARVFADVEAWLRNEGAALPSGAGPIPVR</sequence>
<dbReference type="GO" id="GO:0016787">
    <property type="term" value="F:hydrolase activity"/>
    <property type="evidence" value="ECO:0007669"/>
    <property type="project" value="UniProtKB-KW"/>
</dbReference>
<organism evidence="2 3">
    <name type="scientific">Brevundimonas halotolerans</name>
    <dbReference type="NCBI Taxonomy" id="69670"/>
    <lineage>
        <taxon>Bacteria</taxon>
        <taxon>Pseudomonadati</taxon>
        <taxon>Pseudomonadota</taxon>
        <taxon>Alphaproteobacteria</taxon>
        <taxon>Caulobacterales</taxon>
        <taxon>Caulobacteraceae</taxon>
        <taxon>Brevundimonas</taxon>
    </lineage>
</organism>
<dbReference type="PANTHER" id="PTHR11614">
    <property type="entry name" value="PHOSPHOLIPASE-RELATED"/>
    <property type="match status" value="1"/>
</dbReference>
<evidence type="ECO:0000259" key="1">
    <source>
        <dbReference type="Pfam" id="PF12146"/>
    </source>
</evidence>
<reference evidence="2 3" key="1">
    <citation type="submission" date="2020-08" db="EMBL/GenBank/DDBJ databases">
        <title>Genomic Encyclopedia of Type Strains, Phase IV (KMG-IV): sequencing the most valuable type-strain genomes for metagenomic binning, comparative biology and taxonomic classification.</title>
        <authorList>
            <person name="Goeker M."/>
        </authorList>
    </citation>
    <scope>NUCLEOTIDE SEQUENCE [LARGE SCALE GENOMIC DNA]</scope>
    <source>
        <strain evidence="2 3">DSM 24448</strain>
    </source>
</reference>
<dbReference type="InterPro" id="IPR022742">
    <property type="entry name" value="Hydrolase_4"/>
</dbReference>
<evidence type="ECO:0000313" key="2">
    <source>
        <dbReference type="EMBL" id="MBB5660120.1"/>
    </source>
</evidence>
<evidence type="ECO:0000313" key="3">
    <source>
        <dbReference type="Proteomes" id="UP000548978"/>
    </source>
</evidence>
<dbReference type="Gene3D" id="3.40.50.1820">
    <property type="entry name" value="alpha/beta hydrolase"/>
    <property type="match status" value="1"/>
</dbReference>
<dbReference type="RefSeq" id="WP_260155200.1">
    <property type="nucleotide sequence ID" value="NZ_JACIJB010000002.1"/>
</dbReference>
<proteinExistence type="predicted"/>
<dbReference type="Pfam" id="PF12146">
    <property type="entry name" value="Hydrolase_4"/>
    <property type="match status" value="1"/>
</dbReference>
<protein>
    <submittedName>
        <fullName evidence="2">Alpha-beta hydrolase superfamily lysophospholipase</fullName>
    </submittedName>
</protein>
<accession>A0A7W9A2W2</accession>
<name>A0A7W9A2W2_9CAUL</name>
<dbReference type="InterPro" id="IPR051044">
    <property type="entry name" value="MAG_DAG_Lipase"/>
</dbReference>
<keyword evidence="3" id="KW-1185">Reference proteome</keyword>